<dbReference type="OrthoDB" id="3318784at2"/>
<gene>
    <name evidence="1" type="ORF">DY240_19240</name>
</gene>
<reference evidence="1 2" key="1">
    <citation type="submission" date="2018-09" db="EMBL/GenBank/DDBJ databases">
        <title>Isolation, diversity and antifungal activity of actinobacteria from wheat.</title>
        <authorList>
            <person name="Han C."/>
        </authorList>
    </citation>
    <scope>NUCLEOTIDE SEQUENCE [LARGE SCALE GENOMIC DNA]</scope>
    <source>
        <strain evidence="1 2">NEAU-YY265</strain>
    </source>
</reference>
<proteinExistence type="predicted"/>
<dbReference type="EMBL" id="QUAL01000179">
    <property type="protein sequence ID" value="RIQ19606.1"/>
    <property type="molecule type" value="Genomic_DNA"/>
</dbReference>
<evidence type="ECO:0000313" key="2">
    <source>
        <dbReference type="Proteomes" id="UP000284057"/>
    </source>
</evidence>
<dbReference type="Proteomes" id="UP000284057">
    <property type="component" value="Unassembled WGS sequence"/>
</dbReference>
<evidence type="ECO:0000313" key="1">
    <source>
        <dbReference type="EMBL" id="RIQ19606.1"/>
    </source>
</evidence>
<dbReference type="AlphaFoldDB" id="A0A418KMH1"/>
<evidence type="ECO:0008006" key="3">
    <source>
        <dbReference type="Google" id="ProtNLM"/>
    </source>
</evidence>
<dbReference type="RefSeq" id="WP_119661464.1">
    <property type="nucleotide sequence ID" value="NZ_QUAL01000179.1"/>
</dbReference>
<protein>
    <recommendedName>
        <fullName evidence="3">Glycosyltransferase family 1 protein</fullName>
    </recommendedName>
</protein>
<organism evidence="1 2">
    <name type="scientific">Jiangella rhizosphaerae</name>
    <dbReference type="NCBI Taxonomy" id="2293569"/>
    <lineage>
        <taxon>Bacteria</taxon>
        <taxon>Bacillati</taxon>
        <taxon>Actinomycetota</taxon>
        <taxon>Actinomycetes</taxon>
        <taxon>Jiangellales</taxon>
        <taxon>Jiangellaceae</taxon>
        <taxon>Jiangella</taxon>
    </lineage>
</organism>
<name>A0A418KMH1_9ACTN</name>
<accession>A0A418KMH1</accession>
<sequence>MRDARIVRPVKGVVRRLRRFAARYRPVPDLPPFPPAPETPVRLIAGPANFAGQAWTWSRAAERHLPDVGAVVFQLIRENLRFPADYEVPRPVYAHPYWQRRQQEYVTQHFTHVLIDAMRPILGPRGREDCAPELPVLRRAGLDVALLAHGSEVRLPSRHAERERWSPFHEWDDYAGRLERQAQRLGGIINDFAGPTFVSTPDLLVDVPRATWLPVVVEPDRWAAPPPPPERDKLVVLHVPSSARFKGSHHVDAAMEPLVRSGLVEYRRLERVPHAELPAAVADADVVLEQFVLGPYSVTACEAMAASRPVVAYVSDQVRAHVKDATGRDLPVVQADPSDLTDVVAGLAADRAGLRERGEAGRAFVTEVHDGRYSAEVLGRWLLSGK</sequence>
<keyword evidence="2" id="KW-1185">Reference proteome</keyword>
<comment type="caution">
    <text evidence="1">The sequence shown here is derived from an EMBL/GenBank/DDBJ whole genome shotgun (WGS) entry which is preliminary data.</text>
</comment>
<dbReference type="SUPFAM" id="SSF53756">
    <property type="entry name" value="UDP-Glycosyltransferase/glycogen phosphorylase"/>
    <property type="match status" value="1"/>
</dbReference>
<dbReference type="Gene3D" id="3.40.50.2000">
    <property type="entry name" value="Glycogen Phosphorylase B"/>
    <property type="match status" value="1"/>
</dbReference>